<dbReference type="PANTHER" id="PTHR42879">
    <property type="entry name" value="3-OXOACYL-(ACYL-CARRIER-PROTEIN) REDUCTASE"/>
    <property type="match status" value="1"/>
</dbReference>
<dbReference type="InterPro" id="IPR050259">
    <property type="entry name" value="SDR"/>
</dbReference>
<dbReference type="Pfam" id="PF13561">
    <property type="entry name" value="adh_short_C2"/>
    <property type="match status" value="1"/>
</dbReference>
<dbReference type="PANTHER" id="PTHR42879:SF6">
    <property type="entry name" value="NADPH-DEPENDENT REDUCTASE BACG"/>
    <property type="match status" value="1"/>
</dbReference>
<sequence length="251" mass="25455">MTIERSVVITGAASGIGAATARRLAARGTALLLTTRGNSDGLADTVSAAREAGAAVAEVMGDLTEPGFPEHLIRTARDTFGRVDQIVSNAGKAEKSTFSALDPSDVMRGVTINTLPFVALANAARADLEASPVGRVVAVSSFVANDFGINGTIFPSTAAGKAALEALMKALAYELAPTGVTVNCVAPGFTRKRGGHAALGADAWVAAARATPSGRIAEPEDIAAAIAFFLSREAGHVTGQVLRVDGGLSLL</sequence>
<reference evidence="2 3" key="1">
    <citation type="submission" date="2018-05" db="EMBL/GenBank/DDBJ databases">
        <title>Acuticoccus sediminis sp. nov., isolated from deep-sea sediment of Indian Ocean.</title>
        <authorList>
            <person name="Liu X."/>
            <person name="Lai Q."/>
            <person name="Du Y."/>
            <person name="Sun F."/>
            <person name="Zhang X."/>
            <person name="Wang S."/>
            <person name="Shao Z."/>
        </authorList>
    </citation>
    <scope>NUCLEOTIDE SEQUENCE [LARGE SCALE GENOMIC DNA]</scope>
    <source>
        <strain evidence="2 3">PTG4-2</strain>
    </source>
</reference>
<protein>
    <submittedName>
        <fullName evidence="2">Short-chain dehydrogenase</fullName>
    </submittedName>
</protein>
<comment type="similarity">
    <text evidence="1">Belongs to the short-chain dehydrogenases/reductases (SDR) family.</text>
</comment>
<dbReference type="SUPFAM" id="SSF51735">
    <property type="entry name" value="NAD(P)-binding Rossmann-fold domains"/>
    <property type="match status" value="1"/>
</dbReference>
<dbReference type="AlphaFoldDB" id="A0A8B2P249"/>
<name>A0A8B2P249_9HYPH</name>
<dbReference type="InterPro" id="IPR036291">
    <property type="entry name" value="NAD(P)-bd_dom_sf"/>
</dbReference>
<dbReference type="Proteomes" id="UP000249590">
    <property type="component" value="Unassembled WGS sequence"/>
</dbReference>
<dbReference type="OrthoDB" id="8112199at2"/>
<dbReference type="RefSeq" id="WP_111344183.1">
    <property type="nucleotide sequence ID" value="NZ_QHHQ01000001.1"/>
</dbReference>
<dbReference type="CDD" id="cd05233">
    <property type="entry name" value="SDR_c"/>
    <property type="match status" value="1"/>
</dbReference>
<accession>A0A8B2P249</accession>
<evidence type="ECO:0000256" key="1">
    <source>
        <dbReference type="ARBA" id="ARBA00006484"/>
    </source>
</evidence>
<evidence type="ECO:0000313" key="2">
    <source>
        <dbReference type="EMBL" id="RAI04565.1"/>
    </source>
</evidence>
<organism evidence="2 3">
    <name type="scientific">Acuticoccus sediminis</name>
    <dbReference type="NCBI Taxonomy" id="2184697"/>
    <lineage>
        <taxon>Bacteria</taxon>
        <taxon>Pseudomonadati</taxon>
        <taxon>Pseudomonadota</taxon>
        <taxon>Alphaproteobacteria</taxon>
        <taxon>Hyphomicrobiales</taxon>
        <taxon>Amorphaceae</taxon>
        <taxon>Acuticoccus</taxon>
    </lineage>
</organism>
<gene>
    <name evidence="2" type="ORF">DLJ53_07080</name>
</gene>
<proteinExistence type="inferred from homology"/>
<comment type="caution">
    <text evidence="2">The sequence shown here is derived from an EMBL/GenBank/DDBJ whole genome shotgun (WGS) entry which is preliminary data.</text>
</comment>
<dbReference type="PRINTS" id="PR00081">
    <property type="entry name" value="GDHRDH"/>
</dbReference>
<keyword evidence="3" id="KW-1185">Reference proteome</keyword>
<dbReference type="InterPro" id="IPR002347">
    <property type="entry name" value="SDR_fam"/>
</dbReference>
<dbReference type="Gene3D" id="3.40.50.720">
    <property type="entry name" value="NAD(P)-binding Rossmann-like Domain"/>
    <property type="match status" value="1"/>
</dbReference>
<dbReference type="EMBL" id="QHHQ01000001">
    <property type="protein sequence ID" value="RAI04565.1"/>
    <property type="molecule type" value="Genomic_DNA"/>
</dbReference>
<dbReference type="PRINTS" id="PR00080">
    <property type="entry name" value="SDRFAMILY"/>
</dbReference>
<evidence type="ECO:0000313" key="3">
    <source>
        <dbReference type="Proteomes" id="UP000249590"/>
    </source>
</evidence>